<dbReference type="AlphaFoldDB" id="A0A1F4S113"/>
<comment type="caution">
    <text evidence="3">The sequence shown here is derived from an EMBL/GenBank/DDBJ whole genome shotgun (WGS) entry which is preliminary data.</text>
</comment>
<gene>
    <name evidence="3" type="ORF">A2290_06430</name>
</gene>
<dbReference type="InterPro" id="IPR021729">
    <property type="entry name" value="DUF3298"/>
</dbReference>
<dbReference type="InterPro" id="IPR025303">
    <property type="entry name" value="PdaC"/>
</dbReference>
<name>A0A1F4S113_UNCSA</name>
<evidence type="ECO:0000259" key="2">
    <source>
        <dbReference type="Pfam" id="PF13739"/>
    </source>
</evidence>
<evidence type="ECO:0000259" key="1">
    <source>
        <dbReference type="Pfam" id="PF11738"/>
    </source>
</evidence>
<feature type="domain" description="DUF3298" evidence="1">
    <location>
        <begin position="159"/>
        <end position="215"/>
    </location>
</feature>
<protein>
    <recommendedName>
        <fullName evidence="5">DUF3298 domain-containing protein</fullName>
    </recommendedName>
</protein>
<feature type="domain" description="Deacetylase PdaC" evidence="2">
    <location>
        <begin position="38"/>
        <end position="121"/>
    </location>
</feature>
<evidence type="ECO:0000313" key="3">
    <source>
        <dbReference type="EMBL" id="OGC14121.1"/>
    </source>
</evidence>
<dbReference type="Pfam" id="PF13739">
    <property type="entry name" value="PdaC"/>
    <property type="match status" value="1"/>
</dbReference>
<accession>A0A1F4S113</accession>
<dbReference type="Gene3D" id="3.90.640.20">
    <property type="entry name" value="Heat-shock cognate protein, ATPase"/>
    <property type="match status" value="1"/>
</dbReference>
<reference evidence="3 4" key="1">
    <citation type="journal article" date="2016" name="Nat. Commun.">
        <title>Thousands of microbial genomes shed light on interconnected biogeochemical processes in an aquifer system.</title>
        <authorList>
            <person name="Anantharaman K."/>
            <person name="Brown C.T."/>
            <person name="Hug L.A."/>
            <person name="Sharon I."/>
            <person name="Castelle C.J."/>
            <person name="Probst A.J."/>
            <person name="Thomas B.C."/>
            <person name="Singh A."/>
            <person name="Wilkins M.J."/>
            <person name="Karaoz U."/>
            <person name="Brodie E.L."/>
            <person name="Williams K.H."/>
            <person name="Hubbard S.S."/>
            <person name="Banfield J.F."/>
        </authorList>
    </citation>
    <scope>NUCLEOTIDE SEQUENCE [LARGE SCALE GENOMIC DNA]</scope>
</reference>
<evidence type="ECO:0000313" key="4">
    <source>
        <dbReference type="Proteomes" id="UP000177905"/>
    </source>
</evidence>
<proteinExistence type="predicted"/>
<dbReference type="Proteomes" id="UP000177905">
    <property type="component" value="Unassembled WGS sequence"/>
</dbReference>
<dbReference type="Pfam" id="PF11738">
    <property type="entry name" value="DUF3298"/>
    <property type="match status" value="1"/>
</dbReference>
<dbReference type="Gene3D" id="3.30.565.40">
    <property type="entry name" value="Fervidobacterium nodosum Rt17-B1 like"/>
    <property type="match status" value="1"/>
</dbReference>
<evidence type="ECO:0008006" key="5">
    <source>
        <dbReference type="Google" id="ProtNLM"/>
    </source>
</evidence>
<dbReference type="EMBL" id="MEUA01000041">
    <property type="protein sequence ID" value="OGC14121.1"/>
    <property type="molecule type" value="Genomic_DNA"/>
</dbReference>
<organism evidence="3 4">
    <name type="scientific">candidate division WOR-1 bacterium RIFOXYB2_FULL_36_35</name>
    <dbReference type="NCBI Taxonomy" id="1802578"/>
    <lineage>
        <taxon>Bacteria</taxon>
        <taxon>Bacillati</taxon>
        <taxon>Saganbacteria</taxon>
    </lineage>
</organism>
<dbReference type="InterPro" id="IPR037126">
    <property type="entry name" value="PdaC/RsiV-like_sf"/>
</dbReference>
<sequence>MNKRLFILGIILVLIVGVMLSIPFCFYSSKPYHGQLVKEESKFLSINASFPKFSNNIINKDISAFIDKNITDIKEDSFSPDDHRDYKNELLITYDEPFVSQKFISLVFYVMIYDGGAHPNTLVVAKSYDPKTGKILRLSDLGIKKQSVKQNLKFMVIGKLLKQMELPVKEWIEEGVTLKNLENFSIDNDGLTFHFSPYAVACYAAGMHKVFISFKELGLKL</sequence>